<dbReference type="OrthoDB" id="9807402at2"/>
<dbReference type="Pfam" id="PF00528">
    <property type="entry name" value="BPD_transp_1"/>
    <property type="match status" value="1"/>
</dbReference>
<feature type="transmembrane region" description="Helical" evidence="7">
    <location>
        <begin position="238"/>
        <end position="260"/>
    </location>
</feature>
<keyword evidence="4 7" id="KW-0812">Transmembrane</keyword>
<keyword evidence="2 7" id="KW-0813">Transport</keyword>
<dbReference type="RefSeq" id="WP_109812216.1">
    <property type="nucleotide sequence ID" value="NZ_QGKU01000041.1"/>
</dbReference>
<dbReference type="GO" id="GO:0005886">
    <property type="term" value="C:plasma membrane"/>
    <property type="evidence" value="ECO:0007669"/>
    <property type="project" value="UniProtKB-SubCell"/>
</dbReference>
<evidence type="ECO:0000256" key="7">
    <source>
        <dbReference type="RuleBase" id="RU363032"/>
    </source>
</evidence>
<keyword evidence="6 7" id="KW-0472">Membrane</keyword>
<evidence type="ECO:0000256" key="6">
    <source>
        <dbReference type="ARBA" id="ARBA00023136"/>
    </source>
</evidence>
<feature type="transmembrane region" description="Helical" evidence="7">
    <location>
        <begin position="100"/>
        <end position="121"/>
    </location>
</feature>
<comment type="similarity">
    <text evidence="7">Belongs to the binding-protein-dependent transport system permease family.</text>
</comment>
<dbReference type="InterPro" id="IPR000515">
    <property type="entry name" value="MetI-like"/>
</dbReference>
<dbReference type="Proteomes" id="UP000245680">
    <property type="component" value="Unassembled WGS sequence"/>
</dbReference>
<feature type="transmembrane region" description="Helical" evidence="7">
    <location>
        <begin position="7"/>
        <end position="29"/>
    </location>
</feature>
<dbReference type="PANTHER" id="PTHR43163">
    <property type="entry name" value="DIPEPTIDE TRANSPORT SYSTEM PERMEASE PROTEIN DPPB-RELATED"/>
    <property type="match status" value="1"/>
</dbReference>
<evidence type="ECO:0000256" key="4">
    <source>
        <dbReference type="ARBA" id="ARBA00022692"/>
    </source>
</evidence>
<evidence type="ECO:0000313" key="9">
    <source>
        <dbReference type="EMBL" id="PWR02092.1"/>
    </source>
</evidence>
<keyword evidence="5 7" id="KW-1133">Transmembrane helix</keyword>
<dbReference type="AlphaFoldDB" id="A0A2V2LA35"/>
<sequence>MRYLTFRLLAIVPILFGISVLTFAVVQMVPGDPIVAMIGLEATDEAIATLRARYGLDQPVVVQYFAWLGNVLQGDLGRSIQTGRPVLAMLGDAIWPTVQLAGAAIFISLLIAIPAGILSAVRRNGAWDFGASFVALAGLSVPSFWLGVMLILAFSVTWPIFPASGYVPLFEDPAGHLRTLVLPAITLGTSLAAATMRMTRSAMLEVLSQDYIRTAWAKGLSPAAVITHHAFRTALMPVVTLLGIQMGQVLGGVVITETVFSWPGIGKLTVDAIFARDYPVVQGAVLLTATAFVLINLATDLVYAVLDPRATG</sequence>
<keyword evidence="3" id="KW-1003">Cell membrane</keyword>
<feature type="transmembrane region" description="Helical" evidence="7">
    <location>
        <begin position="133"/>
        <end position="156"/>
    </location>
</feature>
<dbReference type="GO" id="GO:0071916">
    <property type="term" value="F:dipeptide transmembrane transporter activity"/>
    <property type="evidence" value="ECO:0007669"/>
    <property type="project" value="TreeGrafter"/>
</dbReference>
<gene>
    <name evidence="9" type="ORF">DKT77_13485</name>
</gene>
<comment type="caution">
    <text evidence="9">The sequence shown here is derived from an EMBL/GenBank/DDBJ whole genome shotgun (WGS) entry which is preliminary data.</text>
</comment>
<keyword evidence="10" id="KW-1185">Reference proteome</keyword>
<dbReference type="EMBL" id="QGKU01000041">
    <property type="protein sequence ID" value="PWR02092.1"/>
    <property type="molecule type" value="Genomic_DNA"/>
</dbReference>
<dbReference type="PANTHER" id="PTHR43163:SF6">
    <property type="entry name" value="DIPEPTIDE TRANSPORT SYSTEM PERMEASE PROTEIN DPPB-RELATED"/>
    <property type="match status" value="1"/>
</dbReference>
<evidence type="ECO:0000313" key="10">
    <source>
        <dbReference type="Proteomes" id="UP000245680"/>
    </source>
</evidence>
<organism evidence="9 10">
    <name type="scientific">Meridianimarinicoccus roseus</name>
    <dbReference type="NCBI Taxonomy" id="2072018"/>
    <lineage>
        <taxon>Bacteria</taxon>
        <taxon>Pseudomonadati</taxon>
        <taxon>Pseudomonadota</taxon>
        <taxon>Alphaproteobacteria</taxon>
        <taxon>Rhodobacterales</taxon>
        <taxon>Paracoccaceae</taxon>
        <taxon>Meridianimarinicoccus</taxon>
    </lineage>
</organism>
<evidence type="ECO:0000256" key="1">
    <source>
        <dbReference type="ARBA" id="ARBA00004651"/>
    </source>
</evidence>
<comment type="subcellular location">
    <subcellularLocation>
        <location evidence="1 7">Cell membrane</location>
        <topology evidence="1 7">Multi-pass membrane protein</topology>
    </subcellularLocation>
</comment>
<evidence type="ECO:0000256" key="2">
    <source>
        <dbReference type="ARBA" id="ARBA00022448"/>
    </source>
</evidence>
<dbReference type="InterPro" id="IPR035906">
    <property type="entry name" value="MetI-like_sf"/>
</dbReference>
<dbReference type="CDD" id="cd06261">
    <property type="entry name" value="TM_PBP2"/>
    <property type="match status" value="1"/>
</dbReference>
<protein>
    <submittedName>
        <fullName evidence="9">Glutathione ABC transporter permease GsiC</fullName>
    </submittedName>
</protein>
<dbReference type="Pfam" id="PF19300">
    <property type="entry name" value="BPD_transp_1_N"/>
    <property type="match status" value="1"/>
</dbReference>
<evidence type="ECO:0000259" key="8">
    <source>
        <dbReference type="PROSITE" id="PS50928"/>
    </source>
</evidence>
<feature type="transmembrane region" description="Helical" evidence="7">
    <location>
        <begin position="176"/>
        <end position="194"/>
    </location>
</feature>
<accession>A0A2V2LA35</accession>
<dbReference type="InterPro" id="IPR045621">
    <property type="entry name" value="BPD_transp_1_N"/>
</dbReference>
<dbReference type="PROSITE" id="PS50928">
    <property type="entry name" value="ABC_TM1"/>
    <property type="match status" value="1"/>
</dbReference>
<reference evidence="9 10" key="1">
    <citation type="submission" date="2018-05" db="EMBL/GenBank/DDBJ databases">
        <title>Rhodobacteraceae gen. nov., sp. nov. isolated from sea water.</title>
        <authorList>
            <person name="Ren Y."/>
        </authorList>
    </citation>
    <scope>NUCLEOTIDE SEQUENCE [LARGE SCALE GENOMIC DNA]</scope>
    <source>
        <strain evidence="9 10">TG-679</strain>
    </source>
</reference>
<feature type="domain" description="ABC transmembrane type-1" evidence="8">
    <location>
        <begin position="94"/>
        <end position="303"/>
    </location>
</feature>
<dbReference type="Gene3D" id="1.10.3720.10">
    <property type="entry name" value="MetI-like"/>
    <property type="match status" value="1"/>
</dbReference>
<name>A0A2V2LA35_9RHOB</name>
<evidence type="ECO:0000256" key="3">
    <source>
        <dbReference type="ARBA" id="ARBA00022475"/>
    </source>
</evidence>
<proteinExistence type="inferred from homology"/>
<feature type="transmembrane region" description="Helical" evidence="7">
    <location>
        <begin position="280"/>
        <end position="306"/>
    </location>
</feature>
<evidence type="ECO:0000256" key="5">
    <source>
        <dbReference type="ARBA" id="ARBA00022989"/>
    </source>
</evidence>
<dbReference type="SUPFAM" id="SSF161098">
    <property type="entry name" value="MetI-like"/>
    <property type="match status" value="1"/>
</dbReference>